<dbReference type="OrthoDB" id="2309723at2759"/>
<gene>
    <name evidence="8" type="ORF">BDP27DRAFT_53479</name>
</gene>
<keyword evidence="2" id="KW-0479">Metal-binding</keyword>
<name>A0A9P5PGU5_9AGAR</name>
<dbReference type="PROSITE" id="PS50048">
    <property type="entry name" value="ZN2_CY6_FUNGAL_2"/>
    <property type="match status" value="1"/>
</dbReference>
<dbReference type="InterPro" id="IPR036864">
    <property type="entry name" value="Zn2-C6_fun-type_DNA-bd_sf"/>
</dbReference>
<keyword evidence="9" id="KW-1185">Reference proteome</keyword>
<evidence type="ECO:0000259" key="7">
    <source>
        <dbReference type="PROSITE" id="PS50048"/>
    </source>
</evidence>
<feature type="region of interest" description="Disordered" evidence="6">
    <location>
        <begin position="118"/>
        <end position="142"/>
    </location>
</feature>
<keyword evidence="3" id="KW-0805">Transcription regulation</keyword>
<evidence type="ECO:0000313" key="9">
    <source>
        <dbReference type="Proteomes" id="UP000772434"/>
    </source>
</evidence>
<dbReference type="AlphaFoldDB" id="A0A9P5PGU5"/>
<reference evidence="8" key="1">
    <citation type="submission" date="2020-11" db="EMBL/GenBank/DDBJ databases">
        <authorList>
            <consortium name="DOE Joint Genome Institute"/>
            <person name="Ahrendt S."/>
            <person name="Riley R."/>
            <person name="Andreopoulos W."/>
            <person name="Labutti K."/>
            <person name="Pangilinan J."/>
            <person name="Ruiz-Duenas F.J."/>
            <person name="Barrasa J.M."/>
            <person name="Sanchez-Garcia M."/>
            <person name="Camarero S."/>
            <person name="Miyauchi S."/>
            <person name="Serrano A."/>
            <person name="Linde D."/>
            <person name="Babiker R."/>
            <person name="Drula E."/>
            <person name="Ayuso-Fernandez I."/>
            <person name="Pacheco R."/>
            <person name="Padilla G."/>
            <person name="Ferreira P."/>
            <person name="Barriuso J."/>
            <person name="Kellner H."/>
            <person name="Castanera R."/>
            <person name="Alfaro M."/>
            <person name="Ramirez L."/>
            <person name="Pisabarro A.G."/>
            <person name="Kuo A."/>
            <person name="Tritt A."/>
            <person name="Lipzen A."/>
            <person name="He G."/>
            <person name="Yan M."/>
            <person name="Ng V."/>
            <person name="Cullen D."/>
            <person name="Martin F."/>
            <person name="Rosso M.-N."/>
            <person name="Henrissat B."/>
            <person name="Hibbett D."/>
            <person name="Martinez A.T."/>
            <person name="Grigoriev I.V."/>
        </authorList>
    </citation>
    <scope>NUCLEOTIDE SEQUENCE</scope>
    <source>
        <strain evidence="8">AH 40177</strain>
    </source>
</reference>
<dbReference type="Pfam" id="PF00172">
    <property type="entry name" value="Zn_clus"/>
    <property type="match status" value="1"/>
</dbReference>
<sequence>MKIWNPIKVIPLTLVTDDSFGTRMYYEDLGPYQCYTWLVTDDISGTPSSLLTRGHACVRCRQLKRRCSGTRPVCRQCELSNASDECEYLGRNDRTRSTILQEEIDRLQNRLLQLEHPGEAQGGGIPLHQPYVSPDQGSNPALSDLQKRNLIDHFLNAGPLELGFFLHPGRFRTSALLPYPDGHPLKPTGSLMDAIYLWGLHLSPDSPEQQKELLFDHARLDVASALSGDHPNKILHTVQSLILLARYCFVNLKHLEGRCHIGHAVSIIRACGFGSIRSNRTSSFISQIAPPVDIIEEGERIMSMHFATSTSKCWAVILDVLADVDSLSNPHSPQPDTPWPQEPEVYEQGGDFLAEGYSFTLVNFMKGIPTLDRGDSSLAMLAKAIVCWHRANTVAKCIEFHMKNVSLSQDHSDQMISAYTECRQCIANFLPTITEARNLYRPTPAKAVILLEARSIAHAANITAASIFPFLADADSTERARSSLISARTILDLLNSPTLGGLQHINPVMGEIWQLSYRLLVEDLKRKISMGGTRDLGQRQLENSLKMGTTVIDRLSKTSLFIKSRLDIIRGYLSTVEIDPY</sequence>
<dbReference type="GO" id="GO:0008270">
    <property type="term" value="F:zinc ion binding"/>
    <property type="evidence" value="ECO:0007669"/>
    <property type="project" value="InterPro"/>
</dbReference>
<dbReference type="CDD" id="cd12148">
    <property type="entry name" value="fungal_TF_MHR"/>
    <property type="match status" value="1"/>
</dbReference>
<organism evidence="8 9">
    <name type="scientific">Rhodocollybia butyracea</name>
    <dbReference type="NCBI Taxonomy" id="206335"/>
    <lineage>
        <taxon>Eukaryota</taxon>
        <taxon>Fungi</taxon>
        <taxon>Dikarya</taxon>
        <taxon>Basidiomycota</taxon>
        <taxon>Agaricomycotina</taxon>
        <taxon>Agaricomycetes</taxon>
        <taxon>Agaricomycetidae</taxon>
        <taxon>Agaricales</taxon>
        <taxon>Marasmiineae</taxon>
        <taxon>Omphalotaceae</taxon>
        <taxon>Rhodocollybia</taxon>
    </lineage>
</organism>
<protein>
    <recommendedName>
        <fullName evidence="7">Zn(2)-C6 fungal-type domain-containing protein</fullName>
    </recommendedName>
</protein>
<keyword evidence="5" id="KW-0539">Nucleus</keyword>
<dbReference type="InterPro" id="IPR050815">
    <property type="entry name" value="TF_fung"/>
</dbReference>
<keyword evidence="4" id="KW-0804">Transcription</keyword>
<feature type="domain" description="Zn(2)-C6 fungal-type" evidence="7">
    <location>
        <begin position="56"/>
        <end position="88"/>
    </location>
</feature>
<dbReference type="SMART" id="SM00066">
    <property type="entry name" value="GAL4"/>
    <property type="match status" value="1"/>
</dbReference>
<proteinExistence type="predicted"/>
<evidence type="ECO:0000256" key="6">
    <source>
        <dbReference type="SAM" id="MobiDB-lite"/>
    </source>
</evidence>
<evidence type="ECO:0000256" key="4">
    <source>
        <dbReference type="ARBA" id="ARBA00023163"/>
    </source>
</evidence>
<dbReference type="PANTHER" id="PTHR47338:SF29">
    <property type="entry name" value="ZN(2)-C6 FUNGAL-TYPE DOMAIN-CONTAINING PROTEIN"/>
    <property type="match status" value="1"/>
</dbReference>
<dbReference type="EMBL" id="JADNRY010000103">
    <property type="protein sequence ID" value="KAF9065444.1"/>
    <property type="molecule type" value="Genomic_DNA"/>
</dbReference>
<evidence type="ECO:0000256" key="5">
    <source>
        <dbReference type="ARBA" id="ARBA00023242"/>
    </source>
</evidence>
<dbReference type="GO" id="GO:0005634">
    <property type="term" value="C:nucleus"/>
    <property type="evidence" value="ECO:0007669"/>
    <property type="project" value="UniProtKB-SubCell"/>
</dbReference>
<dbReference type="Gene3D" id="4.10.240.10">
    <property type="entry name" value="Zn(2)-C6 fungal-type DNA-binding domain"/>
    <property type="match status" value="1"/>
</dbReference>
<evidence type="ECO:0000256" key="1">
    <source>
        <dbReference type="ARBA" id="ARBA00004123"/>
    </source>
</evidence>
<dbReference type="InterPro" id="IPR001138">
    <property type="entry name" value="Zn2Cys6_DnaBD"/>
</dbReference>
<dbReference type="Proteomes" id="UP000772434">
    <property type="component" value="Unassembled WGS sequence"/>
</dbReference>
<accession>A0A9P5PGU5</accession>
<dbReference type="PANTHER" id="PTHR47338">
    <property type="entry name" value="ZN(II)2CYS6 TRANSCRIPTION FACTOR (EUROFUNG)-RELATED"/>
    <property type="match status" value="1"/>
</dbReference>
<comment type="caution">
    <text evidence="8">The sequence shown here is derived from an EMBL/GenBank/DDBJ whole genome shotgun (WGS) entry which is preliminary data.</text>
</comment>
<comment type="subcellular location">
    <subcellularLocation>
        <location evidence="1">Nucleus</location>
    </subcellularLocation>
</comment>
<dbReference type="GO" id="GO:0000981">
    <property type="term" value="F:DNA-binding transcription factor activity, RNA polymerase II-specific"/>
    <property type="evidence" value="ECO:0007669"/>
    <property type="project" value="InterPro"/>
</dbReference>
<dbReference type="CDD" id="cd00067">
    <property type="entry name" value="GAL4"/>
    <property type="match status" value="1"/>
</dbReference>
<evidence type="ECO:0000313" key="8">
    <source>
        <dbReference type="EMBL" id="KAF9065444.1"/>
    </source>
</evidence>
<evidence type="ECO:0000256" key="2">
    <source>
        <dbReference type="ARBA" id="ARBA00022723"/>
    </source>
</evidence>
<dbReference type="SUPFAM" id="SSF57701">
    <property type="entry name" value="Zn2/Cys6 DNA-binding domain"/>
    <property type="match status" value="1"/>
</dbReference>
<evidence type="ECO:0000256" key="3">
    <source>
        <dbReference type="ARBA" id="ARBA00023015"/>
    </source>
</evidence>
<dbReference type="PROSITE" id="PS00463">
    <property type="entry name" value="ZN2_CY6_FUNGAL_1"/>
    <property type="match status" value="1"/>
</dbReference>